<feature type="domain" description="PID" evidence="7">
    <location>
        <begin position="38"/>
        <end position="170"/>
    </location>
</feature>
<evidence type="ECO:0000256" key="1">
    <source>
        <dbReference type="ARBA" id="ARBA00004496"/>
    </source>
</evidence>
<keyword evidence="9" id="KW-1185">Reference proteome</keyword>
<feature type="compositionally biased region" description="Basic and acidic residues" evidence="6">
    <location>
        <begin position="547"/>
        <end position="558"/>
    </location>
</feature>
<evidence type="ECO:0000259" key="7">
    <source>
        <dbReference type="PROSITE" id="PS01179"/>
    </source>
</evidence>
<evidence type="ECO:0000313" key="8">
    <source>
        <dbReference type="Ensembl" id="ENSNFUP00015045217.1"/>
    </source>
</evidence>
<feature type="compositionally biased region" description="Low complexity" evidence="6">
    <location>
        <begin position="400"/>
        <end position="422"/>
    </location>
</feature>
<feature type="region of interest" description="Disordered" evidence="6">
    <location>
        <begin position="257"/>
        <end position="280"/>
    </location>
</feature>
<dbReference type="GO" id="GO:0001764">
    <property type="term" value="P:neuron migration"/>
    <property type="evidence" value="ECO:0007669"/>
    <property type="project" value="TreeGrafter"/>
</dbReference>
<dbReference type="InterPro" id="IPR006020">
    <property type="entry name" value="PTB/PI_dom"/>
</dbReference>
<protein>
    <submittedName>
        <fullName evidence="8">DAB adaptor protein 1a</fullName>
    </submittedName>
</protein>
<dbReference type="Gene3D" id="2.30.29.30">
    <property type="entry name" value="Pleckstrin-homology domain (PH domain)/Phosphotyrosine-binding domain (PTB)"/>
    <property type="match status" value="1"/>
</dbReference>
<evidence type="ECO:0000256" key="2">
    <source>
        <dbReference type="ARBA" id="ARBA00022473"/>
    </source>
</evidence>
<keyword evidence="2" id="KW-0217">Developmental protein</keyword>
<dbReference type="Pfam" id="PF00640">
    <property type="entry name" value="PID"/>
    <property type="match status" value="1"/>
</dbReference>
<dbReference type="SUPFAM" id="SSF50729">
    <property type="entry name" value="PH domain-like"/>
    <property type="match status" value="1"/>
</dbReference>
<dbReference type="GeneTree" id="ENSGT00940000158038"/>
<gene>
    <name evidence="8" type="primary">DAB1</name>
    <name evidence="8" type="synonym">dab1a</name>
</gene>
<feature type="compositionally biased region" description="Basic and acidic residues" evidence="6">
    <location>
        <begin position="16"/>
        <end position="28"/>
    </location>
</feature>
<dbReference type="PROSITE" id="PS01179">
    <property type="entry name" value="PID"/>
    <property type="match status" value="1"/>
</dbReference>
<feature type="region of interest" description="Disordered" evidence="6">
    <location>
        <begin position="399"/>
        <end position="430"/>
    </location>
</feature>
<proteinExistence type="predicted"/>
<keyword evidence="4" id="KW-0597">Phosphoprotein</keyword>
<dbReference type="AlphaFoldDB" id="A0A8C6PKH5"/>
<name>A0A8C6PKH5_NOTFU</name>
<keyword evidence="3" id="KW-0963">Cytoplasm</keyword>
<feature type="compositionally biased region" description="Low complexity" evidence="6">
    <location>
        <begin position="491"/>
        <end position="500"/>
    </location>
</feature>
<evidence type="ECO:0000256" key="5">
    <source>
        <dbReference type="ARBA" id="ARBA00022782"/>
    </source>
</evidence>
<keyword evidence="5" id="KW-0221">Differentiation</keyword>
<accession>A0A8C6PKH5</accession>
<reference evidence="8" key="3">
    <citation type="submission" date="2025-09" db="UniProtKB">
        <authorList>
            <consortium name="Ensembl"/>
        </authorList>
    </citation>
    <scope>IDENTIFICATION</scope>
</reference>
<dbReference type="PANTHER" id="PTHR47695">
    <property type="entry name" value="PID DOMAIN-CONTAINING PROTEIN"/>
    <property type="match status" value="1"/>
</dbReference>
<evidence type="ECO:0000256" key="4">
    <source>
        <dbReference type="ARBA" id="ARBA00022553"/>
    </source>
</evidence>
<feature type="region of interest" description="Disordered" evidence="6">
    <location>
        <begin position="1"/>
        <end position="28"/>
    </location>
</feature>
<dbReference type="Pfam" id="PF21792">
    <property type="entry name" value="DAB2_SBM"/>
    <property type="match status" value="1"/>
</dbReference>
<dbReference type="GO" id="GO:0005737">
    <property type="term" value="C:cytoplasm"/>
    <property type="evidence" value="ECO:0007669"/>
    <property type="project" value="UniProtKB-SubCell"/>
</dbReference>
<feature type="compositionally biased region" description="Low complexity" evidence="6">
    <location>
        <begin position="260"/>
        <end position="277"/>
    </location>
</feature>
<dbReference type="InterPro" id="IPR048561">
    <property type="entry name" value="Dab_PTB"/>
</dbReference>
<organism evidence="8 9">
    <name type="scientific">Nothobranchius furzeri</name>
    <name type="common">Turquoise killifish</name>
    <dbReference type="NCBI Taxonomy" id="105023"/>
    <lineage>
        <taxon>Eukaryota</taxon>
        <taxon>Metazoa</taxon>
        <taxon>Chordata</taxon>
        <taxon>Craniata</taxon>
        <taxon>Vertebrata</taxon>
        <taxon>Euteleostomi</taxon>
        <taxon>Actinopterygii</taxon>
        <taxon>Neopterygii</taxon>
        <taxon>Teleostei</taxon>
        <taxon>Neoteleostei</taxon>
        <taxon>Acanthomorphata</taxon>
        <taxon>Ovalentaria</taxon>
        <taxon>Atherinomorphae</taxon>
        <taxon>Cyprinodontiformes</taxon>
        <taxon>Nothobranchiidae</taxon>
        <taxon>Nothobranchius</taxon>
    </lineage>
</organism>
<dbReference type="FunFam" id="2.30.29.30:FF:000035">
    <property type="entry name" value="Disabled homolog 2 isoform 1"/>
    <property type="match status" value="1"/>
</dbReference>
<feature type="compositionally biased region" description="Basic and acidic residues" evidence="6">
    <location>
        <begin position="217"/>
        <end position="229"/>
    </location>
</feature>
<feature type="compositionally biased region" description="Low complexity" evidence="6">
    <location>
        <begin position="508"/>
        <end position="531"/>
    </location>
</feature>
<dbReference type="SMART" id="SM00462">
    <property type="entry name" value="PTB"/>
    <property type="match status" value="1"/>
</dbReference>
<dbReference type="InterPro" id="IPR048559">
    <property type="entry name" value="DAB1/2_SBM"/>
</dbReference>
<feature type="region of interest" description="Disordered" evidence="6">
    <location>
        <begin position="479"/>
        <end position="567"/>
    </location>
</feature>
<dbReference type="CDD" id="cd01215">
    <property type="entry name" value="PTB_Dab"/>
    <property type="match status" value="1"/>
</dbReference>
<evidence type="ECO:0000256" key="6">
    <source>
        <dbReference type="SAM" id="MobiDB-lite"/>
    </source>
</evidence>
<comment type="subcellular location">
    <subcellularLocation>
        <location evidence="1">Cytoplasm</location>
    </subcellularLocation>
</comment>
<dbReference type="Proteomes" id="UP000694548">
    <property type="component" value="Chromosome sgr17"/>
</dbReference>
<feature type="region of interest" description="Disordered" evidence="6">
    <location>
        <begin position="198"/>
        <end position="234"/>
    </location>
</feature>
<sequence length="567" mass="61432">MSTETELQPAVRPSSVRRDSKRKGQDRSEAALIRRFKGDGVRYKAKLIGLDEVTAARGDKLCQDSMMKLKGVAAAARSKGEHKQKVFLTVSFGGIKIFDEKTGILQHHHAVHEISYIAKDITDHRAFGYVCGKEGNHRFVAIKTAQSAEPVILDLRDLFQLIYEIKQREEMEKKAQKDKQCEQAVYQTILEEDLEDPVYQNGHENTPHHHHHHHHYHEQPLHREPREQQQKQQAVADLIDLDLDVVTQNISQLEIFGDMSTPPDITSPSTPASPANTLDPSQGLQPPAELFAPFNPASVPSGYVTMGAVPPGHWSQQAFAAQPPLAFGVQSPLGPVAQVLPGGQPLIWGQANIFPATQQQWAAMAAGAFPPTAYLPAQPVGTLPAAMFQTLTPVTTVTPASESLSGAGVGASAPSLSASSSPQHGERSKKMGKELFKDFQLAKPPAMPSKKVEQPSLTATTEAFSTYFSRVGTAQDTDDCDDFDISQMNLTPVTSTTPSTNSPPTPAPRQSSPSKSSASHVSDPPTDATDPPTDDSFGEAEGSPSRSGEEDAKGKDPLYARINKGKK</sequence>
<evidence type="ECO:0000313" key="9">
    <source>
        <dbReference type="Proteomes" id="UP000694548"/>
    </source>
</evidence>
<evidence type="ECO:0000256" key="3">
    <source>
        <dbReference type="ARBA" id="ARBA00022490"/>
    </source>
</evidence>
<dbReference type="PANTHER" id="PTHR47695:SF4">
    <property type="entry name" value="DISABLED HOMOLOG 1"/>
    <property type="match status" value="1"/>
</dbReference>
<reference evidence="8" key="2">
    <citation type="submission" date="2025-08" db="UniProtKB">
        <authorList>
            <consortium name="Ensembl"/>
        </authorList>
    </citation>
    <scope>IDENTIFICATION</scope>
</reference>
<dbReference type="Ensembl" id="ENSNFUT00015047182.1">
    <property type="protein sequence ID" value="ENSNFUP00015045217.1"/>
    <property type="gene ID" value="ENSNFUG00015021477.1"/>
</dbReference>
<reference evidence="8" key="1">
    <citation type="submission" date="2014-08" db="EMBL/GenBank/DDBJ databases">
        <authorList>
            <person name="Senf B."/>
            <person name="Petzold A."/>
            <person name="Downie B.R."/>
            <person name="Koch P."/>
            <person name="Platzer M."/>
        </authorList>
    </citation>
    <scope>NUCLEOTIDE SEQUENCE [LARGE SCALE GENOMIC DNA]</scope>
    <source>
        <strain evidence="8">GRZ</strain>
    </source>
</reference>
<dbReference type="InterPro" id="IPR011993">
    <property type="entry name" value="PH-like_dom_sf"/>
</dbReference>